<name>A0A540W4Z7_9ACTN</name>
<dbReference type="GO" id="GO:0005737">
    <property type="term" value="C:cytoplasm"/>
    <property type="evidence" value="ECO:0007669"/>
    <property type="project" value="UniProtKB-ARBA"/>
</dbReference>
<dbReference type="Pfam" id="PF05719">
    <property type="entry name" value="GPP34"/>
    <property type="match status" value="1"/>
</dbReference>
<dbReference type="EMBL" id="VIGB01000003">
    <property type="protein sequence ID" value="TQF04070.1"/>
    <property type="molecule type" value="Genomic_DNA"/>
</dbReference>
<evidence type="ECO:0000256" key="2">
    <source>
        <dbReference type="ARBA" id="ARBA00023034"/>
    </source>
</evidence>
<evidence type="ECO:0000256" key="4">
    <source>
        <dbReference type="ARBA" id="ARBA00023136"/>
    </source>
</evidence>
<dbReference type="Gene3D" id="1.10.3630.10">
    <property type="entry name" value="yeast vps74-n-term truncation variant domain like"/>
    <property type="match status" value="1"/>
</dbReference>
<gene>
    <name evidence="6" type="ORF">E6W39_19865</name>
</gene>
<evidence type="ECO:0000313" key="7">
    <source>
        <dbReference type="Proteomes" id="UP000319103"/>
    </source>
</evidence>
<keyword evidence="3" id="KW-0446">Lipid-binding</keyword>
<keyword evidence="2" id="KW-0333">Golgi apparatus</keyword>
<dbReference type="OrthoDB" id="4717569at2"/>
<keyword evidence="4" id="KW-0472">Membrane</keyword>
<sequence>MTDALPYLTYLLAYDPAVHGPFNRARTAALVRAAVVVELALRGQLAEADGVVRPTGAPVERDPVLAAARPRCDAQPAGWAQLLRRDRAQTLRAVEDRLAATGLLTVEERQTLVVPTRWVTLTTPEAADAVRRRVAALLASPGPARRVPPGDAALAALAAAAGLPPAHRGHPRGAAMTRRLADVAPGLAQAIRNLPADLARSTRLPAGPHHEGPGEPPAAAAPS</sequence>
<protein>
    <submittedName>
        <fullName evidence="6">GPP34 family phosphoprotein</fullName>
    </submittedName>
</protein>
<dbReference type="GO" id="GO:0012505">
    <property type="term" value="C:endomembrane system"/>
    <property type="evidence" value="ECO:0007669"/>
    <property type="project" value="UniProtKB-ARBA"/>
</dbReference>
<dbReference type="GO" id="GO:0070273">
    <property type="term" value="F:phosphatidylinositol-4-phosphate binding"/>
    <property type="evidence" value="ECO:0007669"/>
    <property type="project" value="InterPro"/>
</dbReference>
<comment type="subcellular location">
    <subcellularLocation>
        <location evidence="1">Golgi apparatus membrane</location>
        <topology evidence="1">Peripheral membrane protein</topology>
        <orientation evidence="1">Cytoplasmic side</orientation>
    </subcellularLocation>
</comment>
<keyword evidence="7" id="KW-1185">Reference proteome</keyword>
<evidence type="ECO:0000256" key="1">
    <source>
        <dbReference type="ARBA" id="ARBA00004255"/>
    </source>
</evidence>
<organism evidence="6 7">
    <name type="scientific">Kitasatospora acidiphila</name>
    <dbReference type="NCBI Taxonomy" id="2567942"/>
    <lineage>
        <taxon>Bacteria</taxon>
        <taxon>Bacillati</taxon>
        <taxon>Actinomycetota</taxon>
        <taxon>Actinomycetes</taxon>
        <taxon>Kitasatosporales</taxon>
        <taxon>Streptomycetaceae</taxon>
        <taxon>Kitasatospora</taxon>
    </lineage>
</organism>
<feature type="region of interest" description="Disordered" evidence="5">
    <location>
        <begin position="201"/>
        <end position="223"/>
    </location>
</feature>
<proteinExistence type="predicted"/>
<dbReference type="InterPro" id="IPR038261">
    <property type="entry name" value="GPP34-like_sf"/>
</dbReference>
<dbReference type="AlphaFoldDB" id="A0A540W4Z7"/>
<comment type="caution">
    <text evidence="6">The sequence shown here is derived from an EMBL/GenBank/DDBJ whole genome shotgun (WGS) entry which is preliminary data.</text>
</comment>
<reference evidence="6 7" key="1">
    <citation type="submission" date="2019-06" db="EMBL/GenBank/DDBJ databases">
        <title>Description of Kitasatospora acidophila sp. nov. isolated from pine grove soil, and reclassification of Streptomyces novaecaesareae to Kitasatospora novaeceasareae comb. nov.</title>
        <authorList>
            <person name="Kim M.J."/>
        </authorList>
    </citation>
    <scope>NUCLEOTIDE SEQUENCE [LARGE SCALE GENOMIC DNA]</scope>
    <source>
        <strain evidence="6 7">MMS16-CNU292</strain>
    </source>
</reference>
<evidence type="ECO:0000313" key="6">
    <source>
        <dbReference type="EMBL" id="TQF04070.1"/>
    </source>
</evidence>
<dbReference type="Proteomes" id="UP000319103">
    <property type="component" value="Unassembled WGS sequence"/>
</dbReference>
<dbReference type="InterPro" id="IPR008628">
    <property type="entry name" value="GPP34-like"/>
</dbReference>
<evidence type="ECO:0000256" key="5">
    <source>
        <dbReference type="SAM" id="MobiDB-lite"/>
    </source>
</evidence>
<evidence type="ECO:0000256" key="3">
    <source>
        <dbReference type="ARBA" id="ARBA00023121"/>
    </source>
</evidence>
<accession>A0A540W4Z7</accession>
<dbReference type="RefSeq" id="WP_141634661.1">
    <property type="nucleotide sequence ID" value="NZ_VIGB01000003.1"/>
</dbReference>